<dbReference type="CDD" id="cd13919">
    <property type="entry name" value="CuRO_HCO_II_like_5"/>
    <property type="match status" value="1"/>
</dbReference>
<evidence type="ECO:0000256" key="2">
    <source>
        <dbReference type="ARBA" id="ARBA00007866"/>
    </source>
</evidence>
<dbReference type="PANTHER" id="PTHR22888">
    <property type="entry name" value="CYTOCHROME C OXIDASE, SUBUNIT II"/>
    <property type="match status" value="1"/>
</dbReference>
<feature type="transmembrane region" description="Helical" evidence="15">
    <location>
        <begin position="89"/>
        <end position="106"/>
    </location>
</feature>
<evidence type="ECO:0000256" key="15">
    <source>
        <dbReference type="SAM" id="Phobius"/>
    </source>
</evidence>
<dbReference type="InterPro" id="IPR014222">
    <property type="entry name" value="Cyt_c_oxidase_su2"/>
</dbReference>
<keyword evidence="10 15" id="KW-1133">Transmembrane helix</keyword>
<feature type="transmembrane region" description="Helical" evidence="15">
    <location>
        <begin position="43"/>
        <end position="68"/>
    </location>
</feature>
<evidence type="ECO:0000256" key="4">
    <source>
        <dbReference type="ARBA" id="ARBA00022448"/>
    </source>
</evidence>
<keyword evidence="12 15" id="KW-0472">Membrane</keyword>
<name>A0A938B2G0_UNCTE</name>
<keyword evidence="7" id="KW-0479">Metal-binding</keyword>
<dbReference type="InterPro" id="IPR002429">
    <property type="entry name" value="CcO_II-like_C"/>
</dbReference>
<dbReference type="InterPro" id="IPR036257">
    <property type="entry name" value="Cyt_c_oxidase_su2_TM_sf"/>
</dbReference>
<dbReference type="Pfam" id="PF00116">
    <property type="entry name" value="COX2"/>
    <property type="match status" value="1"/>
</dbReference>
<dbReference type="PRINTS" id="PR01166">
    <property type="entry name" value="CYCOXIDASEII"/>
</dbReference>
<evidence type="ECO:0000256" key="9">
    <source>
        <dbReference type="ARBA" id="ARBA00022982"/>
    </source>
</evidence>
<dbReference type="AlphaFoldDB" id="A0A938B2G0"/>
<sequence length="244" mass="27564">MLPQKAPACNYSSRRKLYHAKKGWLMLWWMPESVSTYGGDMDALFSLIFTIVSVAFVLTYGAIIYALCRYRRSRQPRARYLPATRLRQYGWILGLALIVLVFDIAIDHHGASIWAQMKTTMPPANVQVRVAAKQFKWEVVYPGPDGVFETGDDAQTDGELHVPVDQVVHVTLTSKDVIHSFFVPAFRLKQDAMPGRSIPLWFQATKAGEYPWPCAELCGFGHTGMQGKVVVHTAADYAAWQQKR</sequence>
<dbReference type="PROSITE" id="PS50857">
    <property type="entry name" value="COX2_CUA"/>
    <property type="match status" value="1"/>
</dbReference>
<dbReference type="Proteomes" id="UP000712673">
    <property type="component" value="Unassembled WGS sequence"/>
</dbReference>
<comment type="similarity">
    <text evidence="2">Belongs to the cytochrome c oxidase subunit 2 family.</text>
</comment>
<dbReference type="SUPFAM" id="SSF81464">
    <property type="entry name" value="Cytochrome c oxidase subunit II-like, transmembrane region"/>
    <property type="match status" value="1"/>
</dbReference>
<dbReference type="GO" id="GO:0016491">
    <property type="term" value="F:oxidoreductase activity"/>
    <property type="evidence" value="ECO:0007669"/>
    <property type="project" value="InterPro"/>
</dbReference>
<dbReference type="InterPro" id="IPR008972">
    <property type="entry name" value="Cupredoxin"/>
</dbReference>
<dbReference type="GO" id="GO:0005507">
    <property type="term" value="F:copper ion binding"/>
    <property type="evidence" value="ECO:0007669"/>
    <property type="project" value="InterPro"/>
</dbReference>
<evidence type="ECO:0000313" key="18">
    <source>
        <dbReference type="Proteomes" id="UP000712673"/>
    </source>
</evidence>
<dbReference type="InterPro" id="IPR001505">
    <property type="entry name" value="Copper_CuA"/>
</dbReference>
<evidence type="ECO:0000256" key="12">
    <source>
        <dbReference type="ARBA" id="ARBA00023136"/>
    </source>
</evidence>
<dbReference type="Gene3D" id="2.60.40.420">
    <property type="entry name" value="Cupredoxins - blue copper proteins"/>
    <property type="match status" value="1"/>
</dbReference>
<evidence type="ECO:0000256" key="5">
    <source>
        <dbReference type="ARBA" id="ARBA00022660"/>
    </source>
</evidence>
<proteinExistence type="inferred from homology"/>
<dbReference type="Gene3D" id="1.10.287.90">
    <property type="match status" value="1"/>
</dbReference>
<evidence type="ECO:0000256" key="10">
    <source>
        <dbReference type="ARBA" id="ARBA00022989"/>
    </source>
</evidence>
<evidence type="ECO:0000256" key="8">
    <source>
        <dbReference type="ARBA" id="ARBA00022967"/>
    </source>
</evidence>
<dbReference type="GO" id="GO:0042773">
    <property type="term" value="P:ATP synthesis coupled electron transport"/>
    <property type="evidence" value="ECO:0007669"/>
    <property type="project" value="TreeGrafter"/>
</dbReference>
<evidence type="ECO:0000256" key="7">
    <source>
        <dbReference type="ARBA" id="ARBA00022723"/>
    </source>
</evidence>
<organism evidence="17 18">
    <name type="scientific">Tectimicrobiota bacterium</name>
    <dbReference type="NCBI Taxonomy" id="2528274"/>
    <lineage>
        <taxon>Bacteria</taxon>
        <taxon>Pseudomonadati</taxon>
        <taxon>Nitrospinota/Tectimicrobiota group</taxon>
        <taxon>Candidatus Tectimicrobiota</taxon>
    </lineage>
</organism>
<gene>
    <name evidence="17" type="primary">coxB</name>
    <name evidence="17" type="ORF">FJZ47_10275</name>
</gene>
<keyword evidence="8" id="KW-1278">Translocase</keyword>
<protein>
    <recommendedName>
        <fullName evidence="3">cytochrome-c oxidase</fullName>
        <ecNumber evidence="3">7.1.1.9</ecNumber>
    </recommendedName>
    <alternativeName>
        <fullName evidence="14">Cytochrome aa3 subunit 2</fullName>
    </alternativeName>
</protein>
<reference evidence="17" key="1">
    <citation type="submission" date="2019-03" db="EMBL/GenBank/DDBJ databases">
        <title>Lake Tanganyika Metagenome-Assembled Genomes (MAGs).</title>
        <authorList>
            <person name="Tran P."/>
        </authorList>
    </citation>
    <scope>NUCLEOTIDE SEQUENCE</scope>
    <source>
        <strain evidence="17">K_DeepCast_65m_m2_066</strain>
    </source>
</reference>
<evidence type="ECO:0000259" key="16">
    <source>
        <dbReference type="PROSITE" id="PS50857"/>
    </source>
</evidence>
<dbReference type="NCBIfam" id="TIGR02866">
    <property type="entry name" value="CoxB"/>
    <property type="match status" value="1"/>
</dbReference>
<evidence type="ECO:0000256" key="14">
    <source>
        <dbReference type="ARBA" id="ARBA00031399"/>
    </source>
</evidence>
<comment type="caution">
    <text evidence="17">The sequence shown here is derived from an EMBL/GenBank/DDBJ whole genome shotgun (WGS) entry which is preliminary data.</text>
</comment>
<dbReference type="PROSITE" id="PS00078">
    <property type="entry name" value="COX2"/>
    <property type="match status" value="1"/>
</dbReference>
<evidence type="ECO:0000313" key="17">
    <source>
        <dbReference type="EMBL" id="MBM3224176.1"/>
    </source>
</evidence>
<evidence type="ECO:0000256" key="6">
    <source>
        <dbReference type="ARBA" id="ARBA00022692"/>
    </source>
</evidence>
<evidence type="ECO:0000256" key="13">
    <source>
        <dbReference type="ARBA" id="ARBA00024688"/>
    </source>
</evidence>
<keyword evidence="9" id="KW-0249">Electron transport</keyword>
<comment type="subcellular location">
    <subcellularLocation>
        <location evidence="1">Membrane</location>
        <topology evidence="1">Multi-pass membrane protein</topology>
    </subcellularLocation>
</comment>
<dbReference type="GO" id="GO:0016020">
    <property type="term" value="C:membrane"/>
    <property type="evidence" value="ECO:0007669"/>
    <property type="project" value="UniProtKB-SubCell"/>
</dbReference>
<evidence type="ECO:0000256" key="11">
    <source>
        <dbReference type="ARBA" id="ARBA00023008"/>
    </source>
</evidence>
<keyword evidence="4" id="KW-0813">Transport</keyword>
<dbReference type="GO" id="GO:0004129">
    <property type="term" value="F:cytochrome-c oxidase activity"/>
    <property type="evidence" value="ECO:0007669"/>
    <property type="project" value="UniProtKB-EC"/>
</dbReference>
<evidence type="ECO:0000256" key="3">
    <source>
        <dbReference type="ARBA" id="ARBA00012949"/>
    </source>
</evidence>
<dbReference type="InterPro" id="IPR045187">
    <property type="entry name" value="CcO_II"/>
</dbReference>
<comment type="function">
    <text evidence="13">Subunits I and II form the functional core of the enzyme complex. Electrons originating in cytochrome c are transferred via heme a and Cu(A) to the binuclear center formed by heme a3 and Cu(B).</text>
</comment>
<dbReference type="PANTHER" id="PTHR22888:SF9">
    <property type="entry name" value="CYTOCHROME C OXIDASE SUBUNIT 2"/>
    <property type="match status" value="1"/>
</dbReference>
<keyword evidence="5" id="KW-0679">Respiratory chain</keyword>
<dbReference type="SUPFAM" id="SSF49503">
    <property type="entry name" value="Cupredoxins"/>
    <property type="match status" value="1"/>
</dbReference>
<dbReference type="EMBL" id="VGLS01000271">
    <property type="protein sequence ID" value="MBM3224176.1"/>
    <property type="molecule type" value="Genomic_DNA"/>
</dbReference>
<keyword evidence="11" id="KW-0186">Copper</keyword>
<feature type="domain" description="Cytochrome oxidase subunit II copper A binding" evidence="16">
    <location>
        <begin position="123"/>
        <end position="243"/>
    </location>
</feature>
<dbReference type="EC" id="7.1.1.9" evidence="3"/>
<evidence type="ECO:0000256" key="1">
    <source>
        <dbReference type="ARBA" id="ARBA00004141"/>
    </source>
</evidence>
<accession>A0A938B2G0</accession>
<keyword evidence="6 15" id="KW-0812">Transmembrane</keyword>